<evidence type="ECO:0000313" key="3">
    <source>
        <dbReference type="Proteomes" id="UP000218676"/>
    </source>
</evidence>
<keyword evidence="1" id="KW-0812">Transmembrane</keyword>
<evidence type="ECO:0000313" key="2">
    <source>
        <dbReference type="EMBL" id="BAX54595.1"/>
    </source>
</evidence>
<reference evidence="3" key="1">
    <citation type="submission" date="2017-05" db="EMBL/GenBank/DDBJ databases">
        <title>Whole genome sequence of fish pathogenic bacteria, Photobacterium damselae subsp. piscicida, strain 91-197, isolated from hybrid striped bass (Morone sp.) in USA.</title>
        <authorList>
            <person name="Teru Y."/>
            <person name="Hikima J."/>
            <person name="Kono T."/>
            <person name="Sakai M."/>
            <person name="Takano T."/>
            <person name="Hawke J.P."/>
            <person name="Takeyama H."/>
            <person name="Aoki T."/>
        </authorList>
    </citation>
    <scope>NUCLEOTIDE SEQUENCE [LARGE SCALE GENOMIC DNA]</scope>
    <source>
        <strain evidence="3">91-197</strain>
    </source>
</reference>
<proteinExistence type="predicted"/>
<dbReference type="Proteomes" id="UP000218676">
    <property type="component" value="Chromosome 2"/>
</dbReference>
<feature type="transmembrane region" description="Helical" evidence="1">
    <location>
        <begin position="45"/>
        <end position="65"/>
    </location>
</feature>
<keyword evidence="1" id="KW-0472">Membrane</keyword>
<organism evidence="2 3">
    <name type="scientific">Photobacterium damsela subsp. piscicida</name>
    <name type="common">Pasteurella piscicida</name>
    <dbReference type="NCBI Taxonomy" id="38294"/>
    <lineage>
        <taxon>Bacteria</taxon>
        <taxon>Pseudomonadati</taxon>
        <taxon>Pseudomonadota</taxon>
        <taxon>Gammaproteobacteria</taxon>
        <taxon>Vibrionales</taxon>
        <taxon>Vibrionaceae</taxon>
        <taxon>Photobacterium</taxon>
    </lineage>
</organism>
<protein>
    <submittedName>
        <fullName evidence="2">Multidrug efflux pump VmrA</fullName>
    </submittedName>
</protein>
<accession>A0AAD1CHW7</accession>
<sequence>MLSEWLGIEIPNLQAGKALTISVSNMLIQLPFLYLLPKWLGVDGVWMAVPLSNIALTAIVAPMVWKDIQHRSKDGGDSN</sequence>
<evidence type="ECO:0000256" key="1">
    <source>
        <dbReference type="SAM" id="Phobius"/>
    </source>
</evidence>
<keyword evidence="1" id="KW-1133">Transmembrane helix</keyword>
<name>A0AAD1CHW7_PHODP</name>
<gene>
    <name evidence="2" type="ORF">PDPUS_2_00009</name>
</gene>
<dbReference type="AlphaFoldDB" id="A0AAD1CHW7"/>
<dbReference type="EMBL" id="AP018046">
    <property type="protein sequence ID" value="BAX54595.1"/>
    <property type="molecule type" value="Genomic_DNA"/>
</dbReference>
<dbReference type="RefSeq" id="WP_371332751.1">
    <property type="nucleotide sequence ID" value="NZ_AP018046.1"/>
</dbReference>